<dbReference type="PANTHER" id="PTHR13902">
    <property type="entry name" value="SERINE/THREONINE-PROTEIN KINASE WNK WITH NO LYSINE -RELATED"/>
    <property type="match status" value="1"/>
</dbReference>
<keyword evidence="3" id="KW-0808">Transferase</keyword>
<evidence type="ECO:0000256" key="1">
    <source>
        <dbReference type="ARBA" id="ARBA00012513"/>
    </source>
</evidence>
<dbReference type="SMART" id="SM00220">
    <property type="entry name" value="S_TKc"/>
    <property type="match status" value="1"/>
</dbReference>
<dbReference type="Gene3D" id="1.10.510.10">
    <property type="entry name" value="Transferase(Phosphotransferase) domain 1"/>
    <property type="match status" value="1"/>
</dbReference>
<feature type="domain" description="Protein kinase" evidence="11">
    <location>
        <begin position="154"/>
        <end position="414"/>
    </location>
</feature>
<feature type="compositionally biased region" description="Low complexity" evidence="10">
    <location>
        <begin position="451"/>
        <end position="466"/>
    </location>
</feature>
<organism evidence="12 13">
    <name type="scientific">Batrachochytrium salamandrivorans</name>
    <dbReference type="NCBI Taxonomy" id="1357716"/>
    <lineage>
        <taxon>Eukaryota</taxon>
        <taxon>Fungi</taxon>
        <taxon>Fungi incertae sedis</taxon>
        <taxon>Chytridiomycota</taxon>
        <taxon>Chytridiomycota incertae sedis</taxon>
        <taxon>Chytridiomycetes</taxon>
        <taxon>Rhizophydiales</taxon>
        <taxon>Rhizophydiales incertae sedis</taxon>
        <taxon>Batrachochytrium</taxon>
    </lineage>
</organism>
<dbReference type="SUPFAM" id="SSF56112">
    <property type="entry name" value="Protein kinase-like (PK-like)"/>
    <property type="match status" value="1"/>
</dbReference>
<dbReference type="CDD" id="cd13983">
    <property type="entry name" value="STKc_WNK"/>
    <property type="match status" value="1"/>
</dbReference>
<sequence length="1549" mass="164380">MEPQRLGEQPLCAMLPLLSKHSHGQSQQEQEQEQQLQQEQLKQHQLLQQQQQLQQEQLQQQLQYQQQLQHQQLQHQQHQQHQQSYSMQQHYPATQAHAGVPRSHSLGLPSIHSNSISHTHPRLRNNQHTDHRSTDIDDEDDHRVVESDPTGRFERYAHCLGRGAYKEVFKAFDQDEGVEVAWNQLRLDHLSNKDAQRVLFEIQLLEGLRNDNIINLFYSWVAQTSSGSDGIFFITELMTSGTLKSYSRKTKGQIKPKILRNWAKQILSGLVYLHTRDPPIIHRDLKSENIFINGNNGQAKIGDLGLAAVKRREHLSSVLGTPEFMAPELYDEKYDERVDVYAFGMVLLEIVTKEYPYSECTNQAQIYRKVSTGIKPAALAKVTDEETHKFIQICIESNPALRPMAIDLLQHPFITSDLVLGSISTESPKDSVASSSATLMNREKSQTRQLSDASGPSAAESSSERSCSGTTSVVLNSLHLPPFPTSSGSFSSSDHHTLSPISDNLHFSARASSPVSSTSISVGGSRYGASVYTASAPGSASYSTRDGMMGDCAAYDSATDAHSDSGPSAKPLYNSESLRLDGNMIFTSPIEIQPQKSQSASQSQQHLQKPSQLQSPLSALPTSICIIEIVSYSVPDTVNLKMTYGTLPSETSDIRFPFNLGEDTVTDVVAEMVRESLVLASDEQAARRKIEETVRLILMGQRASGFGQLAANHGLGGGGAPSRSLSMAKNHISSVESDGAGRQDPAIGGSVLGNEIIDGSIVSAVPSHSHGVDGGMVNNDGALSTLPLPCSSQDESPSPIHMLVPLPAPLVERESSSTITEQNVMQHCRHSSTLSESAESSIISCTFPMTSAATIIAPVDPFLAQTEILPPLPLSIATEPIETGGLADKALPIDATVAIEDANRSGIVSVENLSALLPVSPSIGSSVDMTFDTLPVTTTLTSPTVTASDPGLLDTASERMMGSERLSVPLIARPSSAFSNDTQSSQASPVFGKLGVLGHCGLSRHDGSDLRAVSVNHSPNVFSAHHLSETSAVSTIEASTMDTAVYSSTPISGNGDGGNSTIAPMMGFFLPPTWICEDTIGTEARSLAPNLPNRICSKNTSFIHAAATVQSNDPLLLPALSSVDQISASPMPIIATVPKTLSTTTTALPVCVSNPATDFHWATADIATTSLSLSTMASPASLANSSMPMLPKRTHTVPAVRTFTAERSFLLPTTHLPSTIPVSSHHSVSTSLASSLPLSSSLPSSSSATSAALSYSTNPRLEDRLRQMQESNLSDFRNTLSCGGSCTSTPSTTISVNTLASATLTSVVSSSGATILANGSVPPPPLTAMSMNALRARGSVGDSHAFNATGGCHDTSSASQSIISLYNPVLTLSSLVSESSNLVAVVEPLVLASSSYTIAPILPPPPVSLRTHAVGFDGLQRPVVSTVRGGVAAHAGLFGGRNAILVHGGGSGFSSDGNSHVGSGIASSCLYNGSGDLLGSANTMSTTTTTTTMTTTTAPLISAGMGLVLDIDMLRSGGGDVGLTRHDLGVTVASTAGESCDGWHIEELR</sequence>
<dbReference type="EC" id="2.7.11.1" evidence="1"/>
<evidence type="ECO:0000256" key="7">
    <source>
        <dbReference type="ARBA" id="ARBA00047899"/>
    </source>
</evidence>
<keyword evidence="2" id="KW-0723">Serine/threonine-protein kinase</keyword>
<dbReference type="EMBL" id="JAFCIX010000178">
    <property type="protein sequence ID" value="KAH6596865.1"/>
    <property type="molecule type" value="Genomic_DNA"/>
</dbReference>
<evidence type="ECO:0000259" key="11">
    <source>
        <dbReference type="PROSITE" id="PS50011"/>
    </source>
</evidence>
<evidence type="ECO:0000256" key="3">
    <source>
        <dbReference type="ARBA" id="ARBA00022679"/>
    </source>
</evidence>
<feature type="coiled-coil region" evidence="9">
    <location>
        <begin position="29"/>
        <end position="61"/>
    </location>
</feature>
<dbReference type="InterPro" id="IPR050588">
    <property type="entry name" value="WNK_Ser-Thr_kinase"/>
</dbReference>
<reference evidence="12 13" key="1">
    <citation type="submission" date="2021-02" db="EMBL/GenBank/DDBJ databases">
        <title>Variation within the Batrachochytrium salamandrivorans European outbreak.</title>
        <authorList>
            <person name="Kelly M."/>
            <person name="Pasmans F."/>
            <person name="Shea T.P."/>
            <person name="Munoz J.F."/>
            <person name="Carranza S."/>
            <person name="Cuomo C.A."/>
            <person name="Martel A."/>
        </authorList>
    </citation>
    <scope>NUCLEOTIDE SEQUENCE [LARGE SCALE GENOMIC DNA]</scope>
    <source>
        <strain evidence="12 13">AMFP18/2</strain>
    </source>
</reference>
<name>A0ABQ8FH91_9FUNG</name>
<evidence type="ECO:0000256" key="9">
    <source>
        <dbReference type="SAM" id="Coils"/>
    </source>
</evidence>
<feature type="compositionally biased region" description="Low complexity" evidence="10">
    <location>
        <begin position="593"/>
        <end position="608"/>
    </location>
</feature>
<comment type="catalytic activity">
    <reaction evidence="7">
        <text>L-threonyl-[protein] + ATP = O-phospho-L-threonyl-[protein] + ADP + H(+)</text>
        <dbReference type="Rhea" id="RHEA:46608"/>
        <dbReference type="Rhea" id="RHEA-COMP:11060"/>
        <dbReference type="Rhea" id="RHEA-COMP:11605"/>
        <dbReference type="ChEBI" id="CHEBI:15378"/>
        <dbReference type="ChEBI" id="CHEBI:30013"/>
        <dbReference type="ChEBI" id="CHEBI:30616"/>
        <dbReference type="ChEBI" id="CHEBI:61977"/>
        <dbReference type="ChEBI" id="CHEBI:456216"/>
        <dbReference type="EC" id="2.7.11.1"/>
    </reaction>
</comment>
<keyword evidence="4" id="KW-0547">Nucleotide-binding</keyword>
<proteinExistence type="predicted"/>
<protein>
    <recommendedName>
        <fullName evidence="1">non-specific serine/threonine protein kinase</fullName>
        <ecNumber evidence="1">2.7.11.1</ecNumber>
    </recommendedName>
</protein>
<keyword evidence="5" id="KW-0418">Kinase</keyword>
<evidence type="ECO:0000256" key="2">
    <source>
        <dbReference type="ARBA" id="ARBA00022527"/>
    </source>
</evidence>
<feature type="region of interest" description="Disordered" evidence="10">
    <location>
        <begin position="74"/>
        <end position="147"/>
    </location>
</feature>
<gene>
    <name evidence="12" type="ORF">BASA50_004859</name>
</gene>
<dbReference type="Pfam" id="PF00069">
    <property type="entry name" value="Pkinase"/>
    <property type="match status" value="1"/>
</dbReference>
<dbReference type="Pfam" id="PF12202">
    <property type="entry name" value="OSR1_C"/>
    <property type="match status" value="1"/>
</dbReference>
<dbReference type="InterPro" id="IPR024678">
    <property type="entry name" value="Kinase_OSR1/WNK_CCT"/>
</dbReference>
<dbReference type="Proteomes" id="UP001648503">
    <property type="component" value="Unassembled WGS sequence"/>
</dbReference>
<feature type="region of interest" description="Disordered" evidence="10">
    <location>
        <begin position="592"/>
        <end position="614"/>
    </location>
</feature>
<dbReference type="Gene3D" id="3.10.20.90">
    <property type="entry name" value="Phosphatidylinositol 3-kinase Catalytic Subunit, Chain A, domain 1"/>
    <property type="match status" value="1"/>
</dbReference>
<evidence type="ECO:0000256" key="8">
    <source>
        <dbReference type="ARBA" id="ARBA00048679"/>
    </source>
</evidence>
<comment type="caution">
    <text evidence="12">The sequence shown here is derived from an EMBL/GenBank/DDBJ whole genome shotgun (WGS) entry which is preliminary data.</text>
</comment>
<keyword evidence="13" id="KW-1185">Reference proteome</keyword>
<dbReference type="PROSITE" id="PS50011">
    <property type="entry name" value="PROTEIN_KINASE_DOM"/>
    <property type="match status" value="1"/>
</dbReference>
<keyword evidence="9" id="KW-0175">Coiled coil</keyword>
<feature type="compositionally biased region" description="Low complexity" evidence="10">
    <location>
        <begin position="1239"/>
        <end position="1257"/>
    </location>
</feature>
<feature type="region of interest" description="Disordered" evidence="10">
    <location>
        <begin position="1239"/>
        <end position="1260"/>
    </location>
</feature>
<dbReference type="InterPro" id="IPR011009">
    <property type="entry name" value="Kinase-like_dom_sf"/>
</dbReference>
<dbReference type="Gene3D" id="3.30.200.20">
    <property type="entry name" value="Phosphorylase Kinase, domain 1"/>
    <property type="match status" value="1"/>
</dbReference>
<dbReference type="InterPro" id="IPR008271">
    <property type="entry name" value="Ser/Thr_kinase_AS"/>
</dbReference>
<evidence type="ECO:0000256" key="10">
    <source>
        <dbReference type="SAM" id="MobiDB-lite"/>
    </source>
</evidence>
<evidence type="ECO:0000256" key="6">
    <source>
        <dbReference type="ARBA" id="ARBA00022840"/>
    </source>
</evidence>
<keyword evidence="6" id="KW-0067">ATP-binding</keyword>
<evidence type="ECO:0000256" key="4">
    <source>
        <dbReference type="ARBA" id="ARBA00022741"/>
    </source>
</evidence>
<comment type="catalytic activity">
    <reaction evidence="8">
        <text>L-seryl-[protein] + ATP = O-phospho-L-seryl-[protein] + ADP + H(+)</text>
        <dbReference type="Rhea" id="RHEA:17989"/>
        <dbReference type="Rhea" id="RHEA-COMP:9863"/>
        <dbReference type="Rhea" id="RHEA-COMP:11604"/>
        <dbReference type="ChEBI" id="CHEBI:15378"/>
        <dbReference type="ChEBI" id="CHEBI:29999"/>
        <dbReference type="ChEBI" id="CHEBI:30616"/>
        <dbReference type="ChEBI" id="CHEBI:83421"/>
        <dbReference type="ChEBI" id="CHEBI:456216"/>
        <dbReference type="EC" id="2.7.11.1"/>
    </reaction>
</comment>
<evidence type="ECO:0000313" key="13">
    <source>
        <dbReference type="Proteomes" id="UP001648503"/>
    </source>
</evidence>
<feature type="compositionally biased region" description="Basic and acidic residues" evidence="10">
    <location>
        <begin position="127"/>
        <end position="147"/>
    </location>
</feature>
<evidence type="ECO:0000313" key="12">
    <source>
        <dbReference type="EMBL" id="KAH6596865.1"/>
    </source>
</evidence>
<feature type="compositionally biased region" description="Polar residues" evidence="10">
    <location>
        <begin position="425"/>
        <end position="439"/>
    </location>
</feature>
<accession>A0ABQ8FH91</accession>
<feature type="compositionally biased region" description="Low complexity" evidence="10">
    <location>
        <begin position="74"/>
        <end position="83"/>
    </location>
</feature>
<dbReference type="InterPro" id="IPR000719">
    <property type="entry name" value="Prot_kinase_dom"/>
</dbReference>
<dbReference type="PROSITE" id="PS00108">
    <property type="entry name" value="PROTEIN_KINASE_ST"/>
    <property type="match status" value="1"/>
</dbReference>
<feature type="region of interest" description="Disordered" evidence="10">
    <location>
        <begin position="425"/>
        <end position="466"/>
    </location>
</feature>
<evidence type="ECO:0000256" key="5">
    <source>
        <dbReference type="ARBA" id="ARBA00022777"/>
    </source>
</evidence>